<dbReference type="Proteomes" id="UP000254079">
    <property type="component" value="Unassembled WGS sequence"/>
</dbReference>
<evidence type="ECO:0000313" key="2">
    <source>
        <dbReference type="EMBL" id="STI88056.1"/>
    </source>
</evidence>
<dbReference type="CDD" id="cd00755">
    <property type="entry name" value="YgdL_like"/>
    <property type="match status" value="1"/>
</dbReference>
<sequence length="184" mass="20507">MHGVSVLVAQRVCMVKKALQLFADAHICVVGIGGVGSWAAEALARTGIGAITLIDMDDVCVTNTNRQIHALRDNVGLAKAEVMAERIRQINPECRVTVVDDFVTPDNVAQYMSVGYSYVIDAIDSVRPKAALIAYCRRNKIPLVTTVARVGRLTRRRFRLPIWRKRFRIRWRRSCASALKSDLA</sequence>
<dbReference type="GO" id="GO:0061503">
    <property type="term" value="F:tRNA threonylcarbamoyladenosine dehydratase"/>
    <property type="evidence" value="ECO:0007669"/>
    <property type="project" value="TreeGrafter"/>
</dbReference>
<dbReference type="EMBL" id="UGCP01000002">
    <property type="protein sequence ID" value="STI88056.1"/>
    <property type="molecule type" value="Genomic_DNA"/>
</dbReference>
<organism evidence="2 3">
    <name type="scientific">Escherichia coli</name>
    <dbReference type="NCBI Taxonomy" id="562"/>
    <lineage>
        <taxon>Bacteria</taxon>
        <taxon>Pseudomonadati</taxon>
        <taxon>Pseudomonadota</taxon>
        <taxon>Gammaproteobacteria</taxon>
        <taxon>Enterobacterales</taxon>
        <taxon>Enterobacteriaceae</taxon>
        <taxon>Escherichia</taxon>
    </lineage>
</organism>
<proteinExistence type="predicted"/>
<dbReference type="EC" id="2.7.7.73" evidence="2"/>
<accession>A0A376UF17</accession>
<dbReference type="PANTHER" id="PTHR43267">
    <property type="entry name" value="TRNA THREONYLCARBAMOYLADENOSINE DEHYDRATASE"/>
    <property type="match status" value="1"/>
</dbReference>
<dbReference type="PANTHER" id="PTHR43267:SF1">
    <property type="entry name" value="TRNA THREONYLCARBAMOYLADENOSINE DEHYDRATASE"/>
    <property type="match status" value="1"/>
</dbReference>
<dbReference type="GO" id="GO:0016779">
    <property type="term" value="F:nucleotidyltransferase activity"/>
    <property type="evidence" value="ECO:0007669"/>
    <property type="project" value="UniProtKB-KW"/>
</dbReference>
<keyword evidence="2" id="KW-0808">Transferase</keyword>
<dbReference type="Pfam" id="PF00899">
    <property type="entry name" value="ThiF"/>
    <property type="match status" value="1"/>
</dbReference>
<dbReference type="InterPro" id="IPR045886">
    <property type="entry name" value="ThiF/MoeB/HesA"/>
</dbReference>
<dbReference type="Gene3D" id="3.40.50.720">
    <property type="entry name" value="NAD(P)-binding Rossmann-like Domain"/>
    <property type="match status" value="1"/>
</dbReference>
<evidence type="ECO:0000259" key="1">
    <source>
        <dbReference type="Pfam" id="PF00899"/>
    </source>
</evidence>
<name>A0A376UF17_ECOLX</name>
<dbReference type="GO" id="GO:0008641">
    <property type="term" value="F:ubiquitin-like modifier activating enzyme activity"/>
    <property type="evidence" value="ECO:0007669"/>
    <property type="project" value="InterPro"/>
</dbReference>
<reference evidence="2 3" key="1">
    <citation type="submission" date="2018-06" db="EMBL/GenBank/DDBJ databases">
        <authorList>
            <consortium name="Pathogen Informatics"/>
            <person name="Doyle S."/>
        </authorList>
    </citation>
    <scope>NUCLEOTIDE SEQUENCE [LARGE SCALE GENOMIC DNA]</scope>
    <source>
        <strain evidence="2 3">NCTC8622</strain>
    </source>
</reference>
<keyword evidence="2" id="KW-0548">Nucleotidyltransferase</keyword>
<feature type="domain" description="THIF-type NAD/FAD binding fold" evidence="1">
    <location>
        <begin position="19"/>
        <end position="146"/>
    </location>
</feature>
<dbReference type="GO" id="GO:0061504">
    <property type="term" value="P:cyclic threonylcarbamoyladenosine biosynthetic process"/>
    <property type="evidence" value="ECO:0007669"/>
    <property type="project" value="TreeGrafter"/>
</dbReference>
<protein>
    <submittedName>
        <fullName evidence="2">HesA/MoeB/ThiF family protein</fullName>
        <ecNumber evidence="2">2.7.7.73</ecNumber>
    </submittedName>
</protein>
<dbReference type="InterPro" id="IPR035985">
    <property type="entry name" value="Ubiquitin-activating_enz"/>
</dbReference>
<dbReference type="AlphaFoldDB" id="A0A376UF17"/>
<dbReference type="InterPro" id="IPR000594">
    <property type="entry name" value="ThiF_NAD_FAD-bd"/>
</dbReference>
<evidence type="ECO:0000313" key="3">
    <source>
        <dbReference type="Proteomes" id="UP000254079"/>
    </source>
</evidence>
<dbReference type="SUPFAM" id="SSF69572">
    <property type="entry name" value="Activating enzymes of the ubiquitin-like proteins"/>
    <property type="match status" value="1"/>
</dbReference>
<gene>
    <name evidence="2" type="primary">ygdL_2</name>
    <name evidence="2" type="ORF">NCTC8622_07244</name>
</gene>